<keyword evidence="13" id="KW-1185">Reference proteome</keyword>
<dbReference type="InterPro" id="IPR036259">
    <property type="entry name" value="MFS_trans_sf"/>
</dbReference>
<evidence type="ECO:0000256" key="8">
    <source>
        <dbReference type="RuleBase" id="RU003346"/>
    </source>
</evidence>
<keyword evidence="3 8" id="KW-0813">Transport</keyword>
<evidence type="ECO:0000256" key="2">
    <source>
        <dbReference type="ARBA" id="ARBA00010992"/>
    </source>
</evidence>
<keyword evidence="6 10" id="KW-1133">Transmembrane helix</keyword>
<feature type="transmembrane region" description="Helical" evidence="10">
    <location>
        <begin position="353"/>
        <end position="376"/>
    </location>
</feature>
<proteinExistence type="inferred from homology"/>
<feature type="transmembrane region" description="Helical" evidence="10">
    <location>
        <begin position="446"/>
        <end position="467"/>
    </location>
</feature>
<dbReference type="PANTHER" id="PTHR48023">
    <property type="entry name" value="D-XYLOSE-PROTON SYMPORTER-LIKE 2"/>
    <property type="match status" value="1"/>
</dbReference>
<keyword evidence="5 10" id="KW-0812">Transmembrane</keyword>
<evidence type="ECO:0000256" key="9">
    <source>
        <dbReference type="SAM" id="MobiDB-lite"/>
    </source>
</evidence>
<dbReference type="CDD" id="cd17359">
    <property type="entry name" value="MFS_XylE_like"/>
    <property type="match status" value="1"/>
</dbReference>
<protein>
    <submittedName>
        <fullName evidence="12">MFS transporter</fullName>
    </submittedName>
</protein>
<comment type="similarity">
    <text evidence="2 8">Belongs to the major facilitator superfamily. Sugar transporter (TC 2.A.1.1) family.</text>
</comment>
<dbReference type="Pfam" id="PF00083">
    <property type="entry name" value="Sugar_tr"/>
    <property type="match status" value="1"/>
</dbReference>
<feature type="domain" description="Major facilitator superfamily (MFS) profile" evidence="11">
    <location>
        <begin position="45"/>
        <end position="475"/>
    </location>
</feature>
<evidence type="ECO:0000313" key="13">
    <source>
        <dbReference type="Proteomes" id="UP000234748"/>
    </source>
</evidence>
<feature type="transmembrane region" description="Helical" evidence="10">
    <location>
        <begin position="113"/>
        <end position="132"/>
    </location>
</feature>
<feature type="transmembrane region" description="Helical" evidence="10">
    <location>
        <begin position="78"/>
        <end position="101"/>
    </location>
</feature>
<evidence type="ECO:0000256" key="5">
    <source>
        <dbReference type="ARBA" id="ARBA00022692"/>
    </source>
</evidence>
<reference evidence="12 13" key="1">
    <citation type="submission" date="2017-11" db="EMBL/GenBank/DDBJ databases">
        <title>Comparitive Functional Genomics of Dry Heat Resistant strains isolated from the Viking Spacecraft.</title>
        <authorList>
            <person name="Seuylemezian A."/>
            <person name="Cooper K."/>
            <person name="Vaishampayan P."/>
        </authorList>
    </citation>
    <scope>NUCLEOTIDE SEQUENCE [LARGE SCALE GENOMIC DNA]</scope>
    <source>
        <strain evidence="12 13">V1-29</strain>
    </source>
</reference>
<keyword evidence="7 10" id="KW-0472">Membrane</keyword>
<organism evidence="12 13">
    <name type="scientific">Peribacillus deserti</name>
    <dbReference type="NCBI Taxonomy" id="673318"/>
    <lineage>
        <taxon>Bacteria</taxon>
        <taxon>Bacillati</taxon>
        <taxon>Bacillota</taxon>
        <taxon>Bacilli</taxon>
        <taxon>Bacillales</taxon>
        <taxon>Bacillaceae</taxon>
        <taxon>Peribacillus</taxon>
    </lineage>
</organism>
<feature type="transmembrane region" description="Helical" evidence="10">
    <location>
        <begin position="420"/>
        <end position="440"/>
    </location>
</feature>
<dbReference type="FunFam" id="1.20.1250.20:FF:000073">
    <property type="entry name" value="MFS myo-inositol transporter, putative"/>
    <property type="match status" value="1"/>
</dbReference>
<dbReference type="RefSeq" id="WP_101640440.1">
    <property type="nucleotide sequence ID" value="NZ_PGUY01000013.1"/>
</dbReference>
<feature type="transmembrane region" description="Helical" evidence="10">
    <location>
        <begin position="138"/>
        <end position="159"/>
    </location>
</feature>
<dbReference type="PROSITE" id="PS50850">
    <property type="entry name" value="MFS"/>
    <property type="match status" value="1"/>
</dbReference>
<evidence type="ECO:0000256" key="1">
    <source>
        <dbReference type="ARBA" id="ARBA00004651"/>
    </source>
</evidence>
<comment type="caution">
    <text evidence="12">The sequence shown here is derived from an EMBL/GenBank/DDBJ whole genome shotgun (WGS) entry which is preliminary data.</text>
</comment>
<evidence type="ECO:0000256" key="6">
    <source>
        <dbReference type="ARBA" id="ARBA00022989"/>
    </source>
</evidence>
<dbReference type="EMBL" id="PGUY01000013">
    <property type="protein sequence ID" value="PLT31028.1"/>
    <property type="molecule type" value="Genomic_DNA"/>
</dbReference>
<evidence type="ECO:0000256" key="3">
    <source>
        <dbReference type="ARBA" id="ARBA00022448"/>
    </source>
</evidence>
<evidence type="ECO:0000256" key="7">
    <source>
        <dbReference type="ARBA" id="ARBA00023136"/>
    </source>
</evidence>
<dbReference type="InterPro" id="IPR005829">
    <property type="entry name" value="Sugar_transporter_CS"/>
</dbReference>
<gene>
    <name evidence="12" type="ORF">CUU66_04275</name>
</gene>
<dbReference type="InterPro" id="IPR003663">
    <property type="entry name" value="Sugar/inositol_transpt"/>
</dbReference>
<dbReference type="InterPro" id="IPR050820">
    <property type="entry name" value="MFS_Sugar_Transporter"/>
</dbReference>
<dbReference type="PRINTS" id="PR00171">
    <property type="entry name" value="SUGRTRNSPORT"/>
</dbReference>
<evidence type="ECO:0000256" key="10">
    <source>
        <dbReference type="SAM" id="Phobius"/>
    </source>
</evidence>
<dbReference type="GO" id="GO:0005886">
    <property type="term" value="C:plasma membrane"/>
    <property type="evidence" value="ECO:0007669"/>
    <property type="project" value="UniProtKB-SubCell"/>
</dbReference>
<evidence type="ECO:0000256" key="4">
    <source>
        <dbReference type="ARBA" id="ARBA00022475"/>
    </source>
</evidence>
<sequence>MKNNEDVPDFSNQSSSSMNKASALADTSAGSPKQKFSRKVFLRLITFVSTFGGLLYGYDTGVVNGALPFMSREDQLNLTPFTKGLVASSLLLGAAFGAVLGGRFSDRKGRRKTILSVALIFIAATLGCTFASSVGVMVFWRIVLGLAVGATSVTVPAFLAELAPAESRGKLVTINELMIVTGQLLAYTFNAVLANTMGEMAHVWRYMLVVATLPAVILWLGMIFVPESPRWLASKGRFGQALSVLQKIRKNERAHEELNAIKQTIEEEGKVKKATFKDIKLPHVRRILLIGIGIAMTQQLTGVNSIMYYGTEILKDSGFSTQAALIGNIANGLISVIATFVGIALLDRVGRRPMLFTGLLGTTISLLLIGIFSIALKGSSALPFIILGLTVLFLAFQQGAVSPVTWLMQSEIFPLHLRGLAMGITVFCLFTMNFLVGLLFPVLFNAFGLSSTFFIFVALGIVSILFVKRYVPETKGRSLEEIERSFQKKEKRYFAGKKKVLAKNANI</sequence>
<accession>A0A2N5M9J6</accession>
<dbReference type="OrthoDB" id="9783823at2"/>
<dbReference type="NCBIfam" id="TIGR00879">
    <property type="entry name" value="SP"/>
    <property type="match status" value="1"/>
</dbReference>
<feature type="transmembrane region" description="Helical" evidence="10">
    <location>
        <begin position="40"/>
        <end position="58"/>
    </location>
</feature>
<dbReference type="SUPFAM" id="SSF103473">
    <property type="entry name" value="MFS general substrate transporter"/>
    <property type="match status" value="1"/>
</dbReference>
<dbReference type="AlphaFoldDB" id="A0A2N5M9J6"/>
<evidence type="ECO:0000313" key="12">
    <source>
        <dbReference type="EMBL" id="PLT31028.1"/>
    </source>
</evidence>
<feature type="transmembrane region" description="Helical" evidence="10">
    <location>
        <begin position="382"/>
        <end position="408"/>
    </location>
</feature>
<dbReference type="InterPro" id="IPR047984">
    <property type="entry name" value="XylE-like"/>
</dbReference>
<name>A0A2N5M9J6_9BACI</name>
<feature type="compositionally biased region" description="Low complexity" evidence="9">
    <location>
        <begin position="11"/>
        <end position="23"/>
    </location>
</feature>
<keyword evidence="4" id="KW-1003">Cell membrane</keyword>
<dbReference type="InterPro" id="IPR020846">
    <property type="entry name" value="MFS_dom"/>
</dbReference>
<evidence type="ECO:0000259" key="11">
    <source>
        <dbReference type="PROSITE" id="PS50850"/>
    </source>
</evidence>
<dbReference type="PROSITE" id="PS00216">
    <property type="entry name" value="SUGAR_TRANSPORT_1"/>
    <property type="match status" value="1"/>
</dbReference>
<comment type="subcellular location">
    <subcellularLocation>
        <location evidence="1">Cell membrane</location>
        <topology evidence="1">Multi-pass membrane protein</topology>
    </subcellularLocation>
</comment>
<feature type="transmembrane region" description="Helical" evidence="10">
    <location>
        <begin position="323"/>
        <end position="346"/>
    </location>
</feature>
<dbReference type="PANTHER" id="PTHR48023:SF4">
    <property type="entry name" value="D-XYLOSE-PROTON SYMPORTER-LIKE 2"/>
    <property type="match status" value="1"/>
</dbReference>
<feature type="region of interest" description="Disordered" evidence="9">
    <location>
        <begin position="1"/>
        <end position="31"/>
    </location>
</feature>
<feature type="transmembrane region" description="Helical" evidence="10">
    <location>
        <begin position="171"/>
        <end position="192"/>
    </location>
</feature>
<dbReference type="GO" id="GO:1904659">
    <property type="term" value="P:D-glucose transmembrane transport"/>
    <property type="evidence" value="ECO:0007669"/>
    <property type="project" value="TreeGrafter"/>
</dbReference>
<dbReference type="PROSITE" id="PS00217">
    <property type="entry name" value="SUGAR_TRANSPORT_2"/>
    <property type="match status" value="1"/>
</dbReference>
<feature type="transmembrane region" description="Helical" evidence="10">
    <location>
        <begin position="204"/>
        <end position="225"/>
    </location>
</feature>
<dbReference type="Proteomes" id="UP000234748">
    <property type="component" value="Unassembled WGS sequence"/>
</dbReference>
<feature type="transmembrane region" description="Helical" evidence="10">
    <location>
        <begin position="287"/>
        <end position="311"/>
    </location>
</feature>
<dbReference type="GO" id="GO:0022857">
    <property type="term" value="F:transmembrane transporter activity"/>
    <property type="evidence" value="ECO:0007669"/>
    <property type="project" value="InterPro"/>
</dbReference>
<dbReference type="Gene3D" id="1.20.1250.20">
    <property type="entry name" value="MFS general substrate transporter like domains"/>
    <property type="match status" value="1"/>
</dbReference>
<dbReference type="InterPro" id="IPR005828">
    <property type="entry name" value="MFS_sugar_transport-like"/>
</dbReference>